<dbReference type="Gene3D" id="2.40.440.10">
    <property type="entry name" value="L,D-transpeptidase catalytic domain-like"/>
    <property type="match status" value="1"/>
</dbReference>
<evidence type="ECO:0000259" key="9">
    <source>
        <dbReference type="PROSITE" id="PS52029"/>
    </source>
</evidence>
<dbReference type="Pfam" id="PF17964">
    <property type="entry name" value="Big_10"/>
    <property type="match status" value="1"/>
</dbReference>
<dbReference type="CDD" id="cd16913">
    <property type="entry name" value="YkuD_like"/>
    <property type="match status" value="1"/>
</dbReference>
<evidence type="ECO:0000256" key="6">
    <source>
        <dbReference type="ARBA" id="ARBA00023316"/>
    </source>
</evidence>
<dbReference type="GO" id="GO:0071972">
    <property type="term" value="F:peptidoglycan L,D-transpeptidase activity"/>
    <property type="evidence" value="ECO:0007669"/>
    <property type="project" value="TreeGrafter"/>
</dbReference>
<dbReference type="InterPro" id="IPR050979">
    <property type="entry name" value="LD-transpeptidase"/>
</dbReference>
<dbReference type="PROSITE" id="PS52029">
    <property type="entry name" value="LD_TPASE"/>
    <property type="match status" value="1"/>
</dbReference>
<dbReference type="PROSITE" id="PS51318">
    <property type="entry name" value="TAT"/>
    <property type="match status" value="1"/>
</dbReference>
<evidence type="ECO:0000256" key="7">
    <source>
        <dbReference type="PROSITE-ProRule" id="PRU01373"/>
    </source>
</evidence>
<dbReference type="PROSITE" id="PS51257">
    <property type="entry name" value="PROKAR_LIPOPROTEIN"/>
    <property type="match status" value="1"/>
</dbReference>
<evidence type="ECO:0000256" key="5">
    <source>
        <dbReference type="ARBA" id="ARBA00023315"/>
    </source>
</evidence>
<dbReference type="AlphaFoldDB" id="A0A8J3YEQ6"/>
<accession>A0A8J3YEQ6</accession>
<dbReference type="EMBL" id="BOOY01000041">
    <property type="protein sequence ID" value="GIJ06412.1"/>
    <property type="molecule type" value="Genomic_DNA"/>
</dbReference>
<evidence type="ECO:0000313" key="10">
    <source>
        <dbReference type="EMBL" id="GIJ06412.1"/>
    </source>
</evidence>
<dbReference type="Pfam" id="PF03734">
    <property type="entry name" value="YkuD"/>
    <property type="match status" value="1"/>
</dbReference>
<dbReference type="InterPro" id="IPR041280">
    <property type="entry name" value="Big_10"/>
</dbReference>
<evidence type="ECO:0000313" key="11">
    <source>
        <dbReference type="Proteomes" id="UP000652013"/>
    </source>
</evidence>
<dbReference type="GO" id="GO:0016746">
    <property type="term" value="F:acyltransferase activity"/>
    <property type="evidence" value="ECO:0007669"/>
    <property type="project" value="UniProtKB-KW"/>
</dbReference>
<reference evidence="10" key="1">
    <citation type="submission" date="2021-01" db="EMBL/GenBank/DDBJ databases">
        <title>Whole genome shotgun sequence of Spirilliplanes yamanashiensis NBRC 15828.</title>
        <authorList>
            <person name="Komaki H."/>
            <person name="Tamura T."/>
        </authorList>
    </citation>
    <scope>NUCLEOTIDE SEQUENCE</scope>
    <source>
        <strain evidence="10">NBRC 15828</strain>
    </source>
</reference>
<dbReference type="GO" id="GO:0005576">
    <property type="term" value="C:extracellular region"/>
    <property type="evidence" value="ECO:0007669"/>
    <property type="project" value="TreeGrafter"/>
</dbReference>
<gene>
    <name evidence="10" type="ORF">Sya03_57640</name>
</gene>
<keyword evidence="11" id="KW-1185">Reference proteome</keyword>
<dbReference type="GO" id="GO:0008360">
    <property type="term" value="P:regulation of cell shape"/>
    <property type="evidence" value="ECO:0007669"/>
    <property type="project" value="UniProtKB-UniRule"/>
</dbReference>
<keyword evidence="6 7" id="KW-0961">Cell wall biogenesis/degradation</keyword>
<dbReference type="SUPFAM" id="SSF141523">
    <property type="entry name" value="L,D-transpeptidase catalytic domain-like"/>
    <property type="match status" value="1"/>
</dbReference>
<dbReference type="PANTHER" id="PTHR30582:SF2">
    <property type="entry name" value="L,D-TRANSPEPTIDASE YCIB-RELATED"/>
    <property type="match status" value="1"/>
</dbReference>
<evidence type="ECO:0000256" key="3">
    <source>
        <dbReference type="ARBA" id="ARBA00022960"/>
    </source>
</evidence>
<feature type="active site" description="Nucleophile" evidence="7">
    <location>
        <position position="352"/>
    </location>
</feature>
<keyword evidence="3 7" id="KW-0133">Cell shape</keyword>
<dbReference type="InterPro" id="IPR005490">
    <property type="entry name" value="LD_TPept_cat_dom"/>
</dbReference>
<name>A0A8J3YEQ6_9ACTN</name>
<evidence type="ECO:0000256" key="8">
    <source>
        <dbReference type="SAM" id="MobiDB-lite"/>
    </source>
</evidence>
<feature type="region of interest" description="Disordered" evidence="8">
    <location>
        <begin position="406"/>
        <end position="426"/>
    </location>
</feature>
<feature type="region of interest" description="Disordered" evidence="8">
    <location>
        <begin position="36"/>
        <end position="56"/>
    </location>
</feature>
<organism evidence="10 11">
    <name type="scientific">Spirilliplanes yamanashiensis</name>
    <dbReference type="NCBI Taxonomy" id="42233"/>
    <lineage>
        <taxon>Bacteria</taxon>
        <taxon>Bacillati</taxon>
        <taxon>Actinomycetota</taxon>
        <taxon>Actinomycetes</taxon>
        <taxon>Micromonosporales</taxon>
        <taxon>Micromonosporaceae</taxon>
        <taxon>Spirilliplanes</taxon>
    </lineage>
</organism>
<dbReference type="GO" id="GO:0071555">
    <property type="term" value="P:cell wall organization"/>
    <property type="evidence" value="ECO:0007669"/>
    <property type="project" value="UniProtKB-UniRule"/>
</dbReference>
<proteinExistence type="predicted"/>
<dbReference type="InterPro" id="IPR006311">
    <property type="entry name" value="TAT_signal"/>
</dbReference>
<dbReference type="GO" id="GO:0018104">
    <property type="term" value="P:peptidoglycan-protein cross-linking"/>
    <property type="evidence" value="ECO:0007669"/>
    <property type="project" value="TreeGrafter"/>
</dbReference>
<feature type="domain" description="L,D-TPase catalytic" evidence="9">
    <location>
        <begin position="254"/>
        <end position="376"/>
    </location>
</feature>
<evidence type="ECO:0000256" key="1">
    <source>
        <dbReference type="ARBA" id="ARBA00004752"/>
    </source>
</evidence>
<comment type="pathway">
    <text evidence="1 7">Cell wall biogenesis; peptidoglycan biosynthesis.</text>
</comment>
<evidence type="ECO:0000256" key="4">
    <source>
        <dbReference type="ARBA" id="ARBA00022984"/>
    </source>
</evidence>
<keyword evidence="4 7" id="KW-0573">Peptidoglycan synthesis</keyword>
<keyword evidence="5" id="KW-0012">Acyltransferase</keyword>
<keyword evidence="2" id="KW-0808">Transferase</keyword>
<dbReference type="PANTHER" id="PTHR30582">
    <property type="entry name" value="L,D-TRANSPEPTIDASE"/>
    <property type="match status" value="1"/>
</dbReference>
<dbReference type="Gene3D" id="2.60.40.3780">
    <property type="match status" value="1"/>
</dbReference>
<dbReference type="UniPathway" id="UPA00219"/>
<protein>
    <recommendedName>
        <fullName evidence="9">L,D-TPase catalytic domain-containing protein</fullName>
    </recommendedName>
</protein>
<dbReference type="Proteomes" id="UP000652013">
    <property type="component" value="Unassembled WGS sequence"/>
</dbReference>
<evidence type="ECO:0000256" key="2">
    <source>
        <dbReference type="ARBA" id="ARBA00022679"/>
    </source>
</evidence>
<sequence length="426" mass="45104">MAATARTPAPALTRRRVLAMLGVAAAGGSGLTGCTADEAPRWSGPDASRAPSGSSLSITAPAADAIDVPAGTEITFTASGVAAPEVTLKDSSGRSVPGAMHPDGAGWLPEKALEFGQRYTATVTGAGDDGAALTATAAFTTMQKPDKVVSFVSFLPDDAVVGVGMPLIFRLSRAIEKEHRAAAQRRLLVRTEPAQEGIWTWYSDTELHWRPREYWQAESKIFVDVRVGGLPLGGGFFGKRDSTLQCSIGPSLTMTIDDAASPKVMKVVKDGAVVRRIPVSLGRPGMPSSSGTAVVIEKLAKTVFDTMDNPNPANRYRLDIEYAQRTTWGGEFIHAAPWSVQDQGKRNVSHGCVNVSVADAKWLFQNTLIGSPLTIKGTGRRLQRGNGWTDFDMPWDEYVKGSAIPYRPRPSAAPSGVGPSAGTPAS</sequence>
<dbReference type="InterPro" id="IPR038063">
    <property type="entry name" value="Transpep_catalytic_dom"/>
</dbReference>
<comment type="caution">
    <text evidence="10">The sequence shown here is derived from an EMBL/GenBank/DDBJ whole genome shotgun (WGS) entry which is preliminary data.</text>
</comment>
<dbReference type="Gene3D" id="2.60.40.3710">
    <property type="match status" value="1"/>
</dbReference>
<feature type="active site" description="Proton donor/acceptor" evidence="7">
    <location>
        <position position="334"/>
    </location>
</feature>